<keyword evidence="2" id="KW-0805">Transcription regulation</keyword>
<reference evidence="8" key="1">
    <citation type="submission" date="2006-10" db="EMBL/GenBank/DDBJ databases">
        <title>Complete sequence of Solibacter usitatus Ellin6076.</title>
        <authorList>
            <consortium name="US DOE Joint Genome Institute"/>
            <person name="Copeland A."/>
            <person name="Lucas S."/>
            <person name="Lapidus A."/>
            <person name="Barry K."/>
            <person name="Detter J.C."/>
            <person name="Glavina del Rio T."/>
            <person name="Hammon N."/>
            <person name="Israni S."/>
            <person name="Dalin E."/>
            <person name="Tice H."/>
            <person name="Pitluck S."/>
            <person name="Thompson L.S."/>
            <person name="Brettin T."/>
            <person name="Bruce D."/>
            <person name="Han C."/>
            <person name="Tapia R."/>
            <person name="Gilna P."/>
            <person name="Schmutz J."/>
            <person name="Larimer F."/>
            <person name="Land M."/>
            <person name="Hauser L."/>
            <person name="Kyrpides N."/>
            <person name="Mikhailova N."/>
            <person name="Janssen P.H."/>
            <person name="Kuske C.R."/>
            <person name="Richardson P."/>
        </authorList>
    </citation>
    <scope>NUCLEOTIDE SEQUENCE</scope>
    <source>
        <strain evidence="8">Ellin6076</strain>
    </source>
</reference>
<dbReference type="SUPFAM" id="SSF52172">
    <property type="entry name" value="CheY-like"/>
    <property type="match status" value="1"/>
</dbReference>
<dbReference type="InterPro" id="IPR000792">
    <property type="entry name" value="Tscrpt_reg_LuxR_C"/>
</dbReference>
<proteinExistence type="predicted"/>
<organism evidence="8">
    <name type="scientific">Solibacter usitatus (strain Ellin6076)</name>
    <dbReference type="NCBI Taxonomy" id="234267"/>
    <lineage>
        <taxon>Bacteria</taxon>
        <taxon>Pseudomonadati</taxon>
        <taxon>Acidobacteriota</taxon>
        <taxon>Terriglobia</taxon>
        <taxon>Bryobacterales</taxon>
        <taxon>Solibacteraceae</taxon>
        <taxon>Candidatus Solibacter</taxon>
    </lineage>
</organism>
<evidence type="ECO:0000256" key="2">
    <source>
        <dbReference type="ARBA" id="ARBA00023015"/>
    </source>
</evidence>
<dbReference type="CDD" id="cd17535">
    <property type="entry name" value="REC_NarL-like"/>
    <property type="match status" value="1"/>
</dbReference>
<keyword evidence="3" id="KW-0238">DNA-binding</keyword>
<evidence type="ECO:0000259" key="6">
    <source>
        <dbReference type="PROSITE" id="PS50043"/>
    </source>
</evidence>
<dbReference type="Pfam" id="PF00072">
    <property type="entry name" value="Response_reg"/>
    <property type="match status" value="1"/>
</dbReference>
<dbReference type="PROSITE" id="PS50110">
    <property type="entry name" value="RESPONSE_REGULATORY"/>
    <property type="match status" value="1"/>
</dbReference>
<keyword evidence="4" id="KW-0804">Transcription</keyword>
<keyword evidence="1 5" id="KW-0597">Phosphoprotein</keyword>
<dbReference type="PRINTS" id="PR00038">
    <property type="entry name" value="HTHLUXR"/>
</dbReference>
<name>Q024Y7_SOLUE</name>
<evidence type="ECO:0000256" key="3">
    <source>
        <dbReference type="ARBA" id="ARBA00023125"/>
    </source>
</evidence>
<dbReference type="InterPro" id="IPR039420">
    <property type="entry name" value="WalR-like"/>
</dbReference>
<dbReference type="InterPro" id="IPR011006">
    <property type="entry name" value="CheY-like_superfamily"/>
</dbReference>
<dbReference type="PROSITE" id="PS50043">
    <property type="entry name" value="HTH_LUXR_2"/>
    <property type="match status" value="1"/>
</dbReference>
<dbReference type="HOGENOM" id="CLU_000445_90_1_0"/>
<feature type="modified residue" description="4-aspartylphosphate" evidence="5">
    <location>
        <position position="55"/>
    </location>
</feature>
<dbReference type="SMART" id="SM00421">
    <property type="entry name" value="HTH_LUXR"/>
    <property type="match status" value="1"/>
</dbReference>
<dbReference type="KEGG" id="sus:Acid_2450"/>
<dbReference type="InterPro" id="IPR016032">
    <property type="entry name" value="Sig_transdc_resp-reg_C-effctor"/>
</dbReference>
<dbReference type="InterPro" id="IPR058245">
    <property type="entry name" value="NreC/VraR/RcsB-like_REC"/>
</dbReference>
<dbReference type="GO" id="GO:0006355">
    <property type="term" value="P:regulation of DNA-templated transcription"/>
    <property type="evidence" value="ECO:0007669"/>
    <property type="project" value="InterPro"/>
</dbReference>
<dbReference type="GO" id="GO:0003677">
    <property type="term" value="F:DNA binding"/>
    <property type="evidence" value="ECO:0007669"/>
    <property type="project" value="UniProtKB-KW"/>
</dbReference>
<evidence type="ECO:0000259" key="7">
    <source>
        <dbReference type="PROSITE" id="PS50110"/>
    </source>
</evidence>
<dbReference type="CDD" id="cd06170">
    <property type="entry name" value="LuxR_C_like"/>
    <property type="match status" value="1"/>
</dbReference>
<evidence type="ECO:0000313" key="8">
    <source>
        <dbReference type="EMBL" id="ABJ83439.1"/>
    </source>
</evidence>
<dbReference type="PANTHER" id="PTHR43214">
    <property type="entry name" value="TWO-COMPONENT RESPONSE REGULATOR"/>
    <property type="match status" value="1"/>
</dbReference>
<dbReference type="AlphaFoldDB" id="Q024Y7"/>
<gene>
    <name evidence="8" type="ordered locus">Acid_2450</name>
</gene>
<dbReference type="InterPro" id="IPR001789">
    <property type="entry name" value="Sig_transdc_resp-reg_receiver"/>
</dbReference>
<dbReference type="SUPFAM" id="SSF46894">
    <property type="entry name" value="C-terminal effector domain of the bipartite response regulators"/>
    <property type="match status" value="1"/>
</dbReference>
<sequence>MPFDIVLVDDHKLVRDGVRMILERGSEFLVVGEAENGADAVQLCKKSSPDIVLMDIGLPGMNGIEATTELLRHCPSVKVIILSMYDDENSVVSAIRSGARAFVLKKASSNELLDALRTVARGGSYLSSQVSDRLLQRIQRGDLETHDRSPLESLSPRELQVLRLVAEGKTSKDIAVLLDLGLQTVRSYRKTMMKKLGVNNVAGLTQLALAAGITHWNKPDANTMG</sequence>
<feature type="domain" description="HTH luxR-type" evidence="6">
    <location>
        <begin position="147"/>
        <end position="212"/>
    </location>
</feature>
<accession>Q024Y7</accession>
<evidence type="ECO:0000256" key="5">
    <source>
        <dbReference type="PROSITE-ProRule" id="PRU00169"/>
    </source>
</evidence>
<dbReference type="STRING" id="234267.Acid_2450"/>
<dbReference type="EMBL" id="CP000473">
    <property type="protein sequence ID" value="ABJ83439.1"/>
    <property type="molecule type" value="Genomic_DNA"/>
</dbReference>
<dbReference type="PANTHER" id="PTHR43214:SF41">
    <property type="entry name" value="NITRATE_NITRITE RESPONSE REGULATOR PROTEIN NARP"/>
    <property type="match status" value="1"/>
</dbReference>
<dbReference type="Pfam" id="PF00196">
    <property type="entry name" value="GerE"/>
    <property type="match status" value="1"/>
</dbReference>
<protein>
    <submittedName>
        <fullName evidence="8">Two component transcriptional regulator, LuxR family</fullName>
    </submittedName>
</protein>
<dbReference type="InParanoid" id="Q024Y7"/>
<dbReference type="eggNOG" id="COG2197">
    <property type="taxonomic scope" value="Bacteria"/>
</dbReference>
<dbReference type="GO" id="GO:0000160">
    <property type="term" value="P:phosphorelay signal transduction system"/>
    <property type="evidence" value="ECO:0007669"/>
    <property type="project" value="InterPro"/>
</dbReference>
<evidence type="ECO:0000256" key="4">
    <source>
        <dbReference type="ARBA" id="ARBA00023163"/>
    </source>
</evidence>
<evidence type="ECO:0000256" key="1">
    <source>
        <dbReference type="ARBA" id="ARBA00022553"/>
    </source>
</evidence>
<dbReference type="OrthoDB" id="9780153at2"/>
<feature type="domain" description="Response regulatory" evidence="7">
    <location>
        <begin position="4"/>
        <end position="120"/>
    </location>
</feature>
<dbReference type="Gene3D" id="3.40.50.2300">
    <property type="match status" value="1"/>
</dbReference>
<dbReference type="SMART" id="SM00448">
    <property type="entry name" value="REC"/>
    <property type="match status" value="1"/>
</dbReference>